<evidence type="ECO:0000313" key="2">
    <source>
        <dbReference type="EMBL" id="MBN8799888.1"/>
    </source>
</evidence>
<feature type="region of interest" description="Disordered" evidence="1">
    <location>
        <begin position="101"/>
        <end position="130"/>
    </location>
</feature>
<sequence>MHGIFRQGCTGFSDGSAHSLPPMLDLIPWSRVVRMMKVLDLFLLLAAGVPTPQQTQVFKCMEQGQASYQSMPCDGAALKMWSVLPQASIEPGATAGVRKPVRAGRRAGHSGAGSGRSARRPGGDACTKARQGRDAAYRAAGLKRGFALSSYWDNRVHDACR</sequence>
<proteinExistence type="predicted"/>
<name>A0A9D8PWZ4_9GAMM</name>
<dbReference type="EMBL" id="JAFKMG010001000">
    <property type="protein sequence ID" value="MBN8799888.1"/>
    <property type="molecule type" value="Genomic_DNA"/>
</dbReference>
<accession>A0A9D8PWZ4</accession>
<comment type="caution">
    <text evidence="2">The sequence shown here is derived from an EMBL/GenBank/DDBJ whole genome shotgun (WGS) entry which is preliminary data.</text>
</comment>
<evidence type="ECO:0008006" key="4">
    <source>
        <dbReference type="Google" id="ProtNLM"/>
    </source>
</evidence>
<evidence type="ECO:0000256" key="1">
    <source>
        <dbReference type="SAM" id="MobiDB-lite"/>
    </source>
</evidence>
<dbReference type="RefSeq" id="WP_152984005.1">
    <property type="nucleotide sequence ID" value="NZ_LDJG01000003.1"/>
</dbReference>
<dbReference type="OrthoDB" id="6009062at2"/>
<reference evidence="2" key="1">
    <citation type="submission" date="2021-02" db="EMBL/GenBank/DDBJ databases">
        <title>Thiocyanate and organic carbon inputs drive convergent selection for specific autotrophic Afipia and Thiobacillus strains within complex microbiomes.</title>
        <authorList>
            <person name="Huddy R.J."/>
            <person name="Sachdeva R."/>
            <person name="Kadzinga F."/>
            <person name="Kantor R.S."/>
            <person name="Harrison S.T.L."/>
            <person name="Banfield J.F."/>
        </authorList>
    </citation>
    <scope>NUCLEOTIDE SEQUENCE</scope>
    <source>
        <strain evidence="2">SCN18_10_11_15_R1_P_69_7</strain>
    </source>
</reference>
<organism evidence="2 3">
    <name type="scientific">Stenotrophomonas nitritireducens</name>
    <dbReference type="NCBI Taxonomy" id="83617"/>
    <lineage>
        <taxon>Bacteria</taxon>
        <taxon>Pseudomonadati</taxon>
        <taxon>Pseudomonadota</taxon>
        <taxon>Gammaproteobacteria</taxon>
        <taxon>Lysobacterales</taxon>
        <taxon>Lysobacteraceae</taxon>
        <taxon>Stenotrophomonas</taxon>
    </lineage>
</organism>
<dbReference type="AlphaFoldDB" id="A0A9D8PWZ4"/>
<evidence type="ECO:0000313" key="3">
    <source>
        <dbReference type="Proteomes" id="UP000664815"/>
    </source>
</evidence>
<gene>
    <name evidence="2" type="ORF">J0H45_11150</name>
</gene>
<protein>
    <recommendedName>
        <fullName evidence="4">DUF4124 domain-containing protein</fullName>
    </recommendedName>
</protein>
<dbReference type="Proteomes" id="UP000664815">
    <property type="component" value="Unassembled WGS sequence"/>
</dbReference>